<name>W1P4J5_AMBTC</name>
<reference evidence="2" key="1">
    <citation type="journal article" date="2013" name="Science">
        <title>The Amborella genome and the evolution of flowering plants.</title>
        <authorList>
            <consortium name="Amborella Genome Project"/>
        </authorList>
    </citation>
    <scope>NUCLEOTIDE SEQUENCE [LARGE SCALE GENOMIC DNA]</scope>
</reference>
<dbReference type="EMBL" id="KI394169">
    <property type="protein sequence ID" value="ERN04787.1"/>
    <property type="molecule type" value="Genomic_DNA"/>
</dbReference>
<dbReference type="Gramene" id="ERN04787">
    <property type="protein sequence ID" value="ERN04787"/>
    <property type="gene ID" value="AMTR_s00140p00080020"/>
</dbReference>
<dbReference type="HOGENOM" id="CLU_1410581_0_0_1"/>
<sequence length="193" mass="22546">MAFSFDPINGNIIIMAFEWDLSITRNIPCRSTIRRFRTGVCYDMNKKAWEKIGSPLSLELQLMDLNSWWYSEILEWNGRLSYVITRGSNIDGSLKAGLWVFSWEEKKWVEALQADLKEWGLTGPYHNIGCYDDNFFLMAHNKCITYDMDNNGQLKRFESDQAGWFLPMPFRRSLFTCKPTLTSVLLCFAFMQG</sequence>
<evidence type="ECO:0000313" key="2">
    <source>
        <dbReference type="Proteomes" id="UP000017836"/>
    </source>
</evidence>
<evidence type="ECO:0000313" key="1">
    <source>
        <dbReference type="EMBL" id="ERN04787.1"/>
    </source>
</evidence>
<dbReference type="AlphaFoldDB" id="W1P4J5"/>
<proteinExistence type="predicted"/>
<organism evidence="1 2">
    <name type="scientific">Amborella trichopoda</name>
    <dbReference type="NCBI Taxonomy" id="13333"/>
    <lineage>
        <taxon>Eukaryota</taxon>
        <taxon>Viridiplantae</taxon>
        <taxon>Streptophyta</taxon>
        <taxon>Embryophyta</taxon>
        <taxon>Tracheophyta</taxon>
        <taxon>Spermatophyta</taxon>
        <taxon>Magnoliopsida</taxon>
        <taxon>Amborellales</taxon>
        <taxon>Amborellaceae</taxon>
        <taxon>Amborella</taxon>
    </lineage>
</organism>
<accession>W1P4J5</accession>
<keyword evidence="2" id="KW-1185">Reference proteome</keyword>
<gene>
    <name evidence="1" type="ORF">AMTR_s00140p00080020</name>
</gene>
<dbReference type="Proteomes" id="UP000017836">
    <property type="component" value="Unassembled WGS sequence"/>
</dbReference>
<protein>
    <submittedName>
        <fullName evidence="1">Uncharacterized protein</fullName>
    </submittedName>
</protein>